<evidence type="ECO:0000256" key="3">
    <source>
        <dbReference type="ARBA" id="ARBA00008258"/>
    </source>
</evidence>
<dbReference type="InterPro" id="IPR009080">
    <property type="entry name" value="tRNAsynth_Ia_anticodon-bd"/>
</dbReference>
<dbReference type="PRINTS" id="PR01041">
    <property type="entry name" value="TRNASYNTHMET"/>
</dbReference>
<keyword evidence="11 13" id="KW-0030">Aminoacyl-tRNA synthetase</keyword>
<gene>
    <name evidence="13 15" type="primary">metG</name>
    <name evidence="15" type="ORF">ERCIPICE3303_573</name>
</gene>
<dbReference type="Gene3D" id="2.20.28.20">
    <property type="entry name" value="Methionyl-tRNA synthetase, Zn-domain"/>
    <property type="match status" value="1"/>
</dbReference>
<keyword evidence="7 13" id="KW-0547">Nucleotide-binding</keyword>
<dbReference type="EMBL" id="LR217737">
    <property type="protein sequence ID" value="VFP88735.1"/>
    <property type="molecule type" value="Genomic_DNA"/>
</dbReference>
<evidence type="ECO:0000256" key="1">
    <source>
        <dbReference type="ARBA" id="ARBA00003314"/>
    </source>
</evidence>
<keyword evidence="9 13" id="KW-0067">ATP-binding</keyword>
<evidence type="ECO:0000256" key="11">
    <source>
        <dbReference type="ARBA" id="ARBA00023146"/>
    </source>
</evidence>
<sequence length="556" mass="64543">MILISKKILVTCALPYANGSIHLGHMLEHIQADIWVRFQKLQGNQVYFICADDAHGTPIMLKAKEIGIEPEKMIEQLNQEHKDDFSGFYINHDHYDSTHSKENREFSEMIFLRLKERGFIVTRTISQLYDEKIKMFLPDRFVQGTCPHCKSINQYGDHCTVCSSIYTATELLDVKSVLSGTTPILRESKHFFFDLPQFATLLKSWTSSGTLQDEVLNKLIEWFQSGLKQWDISRDQPYFGFEIPNEPGKYFYVWLDAPIGYISTFKNLCHQNPNINFEDFWKKDTDTYLYHFIGKDIIYFHSLFWPAMLAGSNFRLPTQIFAHGYLTINGAKMSKSHGTLIKASTWLQYLDADSLRYYYASRLSSGIEDLDLNLLDFMQRINSDIVNKIVNLASRTASFINQRFNNTLSEYTSDPEIYQVFINTSHNIAHFWHTHEFHNAIRKIIELADIANRYIDTKAPWILAKQANKSSDLHAICSMGINFFRILITCLKPVMPLLTKRSEDFLNYKLTWSSIEKPLLNHQISTFTTLYERINIKQINNLLSASSEKSALIKVK</sequence>
<proteinExistence type="inferred from homology"/>
<evidence type="ECO:0000313" key="15">
    <source>
        <dbReference type="EMBL" id="VFP88735.1"/>
    </source>
</evidence>
<keyword evidence="8 13" id="KW-0862">Zinc</keyword>
<dbReference type="InterPro" id="IPR015413">
    <property type="entry name" value="Methionyl/Leucyl_tRNA_Synth"/>
</dbReference>
<dbReference type="SUPFAM" id="SSF52374">
    <property type="entry name" value="Nucleotidylyl transferase"/>
    <property type="match status" value="1"/>
</dbReference>
<dbReference type="InterPro" id="IPR023458">
    <property type="entry name" value="Met-tRNA_ligase_1"/>
</dbReference>
<dbReference type="FunFam" id="1.10.730.10:FF:000005">
    <property type="entry name" value="Methionine--tRNA ligase"/>
    <property type="match status" value="1"/>
</dbReference>
<feature type="binding site" evidence="13">
    <location>
        <position position="162"/>
    </location>
    <ligand>
        <name>Zn(2+)</name>
        <dbReference type="ChEBI" id="CHEBI:29105"/>
    </ligand>
</feature>
<dbReference type="PANTHER" id="PTHR45765">
    <property type="entry name" value="METHIONINE--TRNA LIGASE"/>
    <property type="match status" value="1"/>
</dbReference>
<reference evidence="15 16" key="1">
    <citation type="submission" date="2019-02" db="EMBL/GenBank/DDBJ databases">
        <authorList>
            <person name="Manzano-Marin A."/>
            <person name="Manzano-Marin A."/>
        </authorList>
    </citation>
    <scope>NUCLEOTIDE SEQUENCE [LARGE SCALE GENOMIC DNA]</scope>
    <source>
        <strain evidence="15 16">ErCipiceae</strain>
    </source>
</reference>
<dbReference type="GO" id="GO:0005829">
    <property type="term" value="C:cytosol"/>
    <property type="evidence" value="ECO:0007669"/>
    <property type="project" value="TreeGrafter"/>
</dbReference>
<evidence type="ECO:0000256" key="9">
    <source>
        <dbReference type="ARBA" id="ARBA00022840"/>
    </source>
</evidence>
<feature type="short sequence motif" description="'KMSKS' region" evidence="13">
    <location>
        <begin position="332"/>
        <end position="336"/>
    </location>
</feature>
<dbReference type="GO" id="GO:0005524">
    <property type="term" value="F:ATP binding"/>
    <property type="evidence" value="ECO:0007669"/>
    <property type="project" value="UniProtKB-UniRule"/>
</dbReference>
<dbReference type="InterPro" id="IPR014729">
    <property type="entry name" value="Rossmann-like_a/b/a_fold"/>
</dbReference>
<comment type="subcellular location">
    <subcellularLocation>
        <location evidence="2 13">Cytoplasm</location>
    </subcellularLocation>
</comment>
<dbReference type="OrthoDB" id="9810191at2"/>
<comment type="similarity">
    <text evidence="3 13">Belongs to the class-I aminoacyl-tRNA synthetase family. MetG type 1 subfamily.</text>
</comment>
<evidence type="ECO:0000256" key="5">
    <source>
        <dbReference type="ARBA" id="ARBA00022598"/>
    </source>
</evidence>
<evidence type="ECO:0000256" key="7">
    <source>
        <dbReference type="ARBA" id="ARBA00022741"/>
    </source>
</evidence>
<evidence type="ECO:0000313" key="16">
    <source>
        <dbReference type="Proteomes" id="UP000294289"/>
    </source>
</evidence>
<evidence type="ECO:0000256" key="10">
    <source>
        <dbReference type="ARBA" id="ARBA00022917"/>
    </source>
</evidence>
<evidence type="ECO:0000256" key="6">
    <source>
        <dbReference type="ARBA" id="ARBA00022723"/>
    </source>
</evidence>
<dbReference type="AlphaFoldDB" id="A0A803GD50"/>
<dbReference type="Gene3D" id="1.10.730.10">
    <property type="entry name" value="Isoleucyl-tRNA Synthetase, Domain 1"/>
    <property type="match status" value="1"/>
</dbReference>
<feature type="short sequence motif" description="'HIGH' region" evidence="13">
    <location>
        <begin position="15"/>
        <end position="25"/>
    </location>
</feature>
<dbReference type="GO" id="GO:0006431">
    <property type="term" value="P:methionyl-tRNA aminoacylation"/>
    <property type="evidence" value="ECO:0007669"/>
    <property type="project" value="UniProtKB-UniRule"/>
</dbReference>
<keyword evidence="5 13" id="KW-0436">Ligase</keyword>
<dbReference type="InterPro" id="IPR033911">
    <property type="entry name" value="MetRS_core"/>
</dbReference>
<comment type="catalytic activity">
    <reaction evidence="12 13">
        <text>tRNA(Met) + L-methionine + ATP = L-methionyl-tRNA(Met) + AMP + diphosphate</text>
        <dbReference type="Rhea" id="RHEA:13481"/>
        <dbReference type="Rhea" id="RHEA-COMP:9667"/>
        <dbReference type="Rhea" id="RHEA-COMP:9698"/>
        <dbReference type="ChEBI" id="CHEBI:30616"/>
        <dbReference type="ChEBI" id="CHEBI:33019"/>
        <dbReference type="ChEBI" id="CHEBI:57844"/>
        <dbReference type="ChEBI" id="CHEBI:78442"/>
        <dbReference type="ChEBI" id="CHEBI:78530"/>
        <dbReference type="ChEBI" id="CHEBI:456215"/>
        <dbReference type="EC" id="6.1.1.10"/>
    </reaction>
</comment>
<feature type="binding site" evidence="13">
    <location>
        <position position="149"/>
    </location>
    <ligand>
        <name>Zn(2+)</name>
        <dbReference type="ChEBI" id="CHEBI:29105"/>
    </ligand>
</feature>
<comment type="subunit">
    <text evidence="13">Monomer.</text>
</comment>
<organism evidence="15 16">
    <name type="scientific">Candidatus Erwinia haradaeae</name>
    <dbReference type="NCBI Taxonomy" id="1922217"/>
    <lineage>
        <taxon>Bacteria</taxon>
        <taxon>Pseudomonadati</taxon>
        <taxon>Pseudomonadota</taxon>
        <taxon>Gammaproteobacteria</taxon>
        <taxon>Enterobacterales</taxon>
        <taxon>Erwiniaceae</taxon>
        <taxon>Erwinia</taxon>
    </lineage>
</organism>
<dbReference type="GO" id="GO:0004825">
    <property type="term" value="F:methionine-tRNA ligase activity"/>
    <property type="evidence" value="ECO:0007669"/>
    <property type="project" value="UniProtKB-UniRule"/>
</dbReference>
<dbReference type="Proteomes" id="UP000294289">
    <property type="component" value="Chromosome"/>
</dbReference>
<feature type="domain" description="Methionyl/Leucyl tRNA synthetase" evidence="14">
    <location>
        <begin position="8"/>
        <end position="396"/>
    </location>
</feature>
<keyword evidence="6 13" id="KW-0479">Metal-binding</keyword>
<feature type="binding site" evidence="13">
    <location>
        <position position="335"/>
    </location>
    <ligand>
        <name>ATP</name>
        <dbReference type="ChEBI" id="CHEBI:30616"/>
    </ligand>
</feature>
<dbReference type="InterPro" id="IPR029038">
    <property type="entry name" value="MetRS_Zn"/>
</dbReference>
<dbReference type="CDD" id="cd00814">
    <property type="entry name" value="MetRS_core"/>
    <property type="match status" value="1"/>
</dbReference>
<dbReference type="PANTHER" id="PTHR45765:SF1">
    <property type="entry name" value="METHIONINE--TRNA LIGASE, CYTOPLASMIC"/>
    <property type="match status" value="1"/>
</dbReference>
<dbReference type="EC" id="6.1.1.10" evidence="13"/>
<dbReference type="GO" id="GO:0046872">
    <property type="term" value="F:metal ion binding"/>
    <property type="evidence" value="ECO:0007669"/>
    <property type="project" value="UniProtKB-KW"/>
</dbReference>
<dbReference type="CDD" id="cd07957">
    <property type="entry name" value="Anticodon_Ia_Met"/>
    <property type="match status" value="1"/>
</dbReference>
<evidence type="ECO:0000256" key="13">
    <source>
        <dbReference type="HAMAP-Rule" id="MF_00098"/>
    </source>
</evidence>
<feature type="binding site" evidence="13">
    <location>
        <position position="159"/>
    </location>
    <ligand>
        <name>Zn(2+)</name>
        <dbReference type="ChEBI" id="CHEBI:29105"/>
    </ligand>
</feature>
<dbReference type="InterPro" id="IPR001412">
    <property type="entry name" value="aa-tRNA-synth_I_CS"/>
</dbReference>
<dbReference type="HAMAP" id="MF_00098">
    <property type="entry name" value="Met_tRNA_synth_type1"/>
    <property type="match status" value="1"/>
</dbReference>
<dbReference type="SUPFAM" id="SSF47323">
    <property type="entry name" value="Anticodon-binding domain of a subclass of class I aminoacyl-tRNA synthetases"/>
    <property type="match status" value="1"/>
</dbReference>
<dbReference type="Gene3D" id="3.40.50.620">
    <property type="entry name" value="HUPs"/>
    <property type="match status" value="1"/>
</dbReference>
<evidence type="ECO:0000256" key="4">
    <source>
        <dbReference type="ARBA" id="ARBA00022490"/>
    </source>
</evidence>
<dbReference type="SUPFAM" id="SSF57770">
    <property type="entry name" value="Methionyl-tRNA synthetase (MetRS), Zn-domain"/>
    <property type="match status" value="1"/>
</dbReference>
<comment type="function">
    <text evidence="1 13">Is required not only for elongation of protein synthesis but also for the initiation of all mRNA translation through initiator tRNA(fMet) aminoacylation.</text>
</comment>
<comment type="cofactor">
    <cofactor evidence="13">
        <name>Zn(2+)</name>
        <dbReference type="ChEBI" id="CHEBI:29105"/>
    </cofactor>
    <text evidence="13">Binds 1 zinc ion per subunit.</text>
</comment>
<feature type="binding site" evidence="13">
    <location>
        <position position="146"/>
    </location>
    <ligand>
        <name>Zn(2+)</name>
        <dbReference type="ChEBI" id="CHEBI:29105"/>
    </ligand>
</feature>
<dbReference type="InterPro" id="IPR014758">
    <property type="entry name" value="Met-tRNA_synth"/>
</dbReference>
<evidence type="ECO:0000259" key="14">
    <source>
        <dbReference type="Pfam" id="PF09334"/>
    </source>
</evidence>
<keyword evidence="10 13" id="KW-0648">Protein biosynthesis</keyword>
<dbReference type="Pfam" id="PF09334">
    <property type="entry name" value="tRNA-synt_1g"/>
    <property type="match status" value="1"/>
</dbReference>
<dbReference type="PROSITE" id="PS00178">
    <property type="entry name" value="AA_TRNA_LIGASE_I"/>
    <property type="match status" value="1"/>
</dbReference>
<name>A0A803GD50_9GAMM</name>
<evidence type="ECO:0000256" key="2">
    <source>
        <dbReference type="ARBA" id="ARBA00004496"/>
    </source>
</evidence>
<keyword evidence="4 13" id="KW-0963">Cytoplasm</keyword>
<accession>A0A803GD50</accession>
<evidence type="ECO:0000256" key="12">
    <source>
        <dbReference type="ARBA" id="ARBA00047364"/>
    </source>
</evidence>
<dbReference type="InterPro" id="IPR041872">
    <property type="entry name" value="Anticodon_Met"/>
</dbReference>
<dbReference type="NCBIfam" id="NF001100">
    <property type="entry name" value="PRK00133.1"/>
    <property type="match status" value="1"/>
</dbReference>
<dbReference type="NCBIfam" id="TIGR00398">
    <property type="entry name" value="metG"/>
    <property type="match status" value="1"/>
</dbReference>
<protein>
    <recommendedName>
        <fullName evidence="13">Methionine--tRNA ligase</fullName>
        <ecNumber evidence="13">6.1.1.10</ecNumber>
    </recommendedName>
    <alternativeName>
        <fullName evidence="13">Methionyl-tRNA synthetase</fullName>
        <shortName evidence="13">MetRS</shortName>
    </alternativeName>
</protein>
<evidence type="ECO:0000256" key="8">
    <source>
        <dbReference type="ARBA" id="ARBA00022833"/>
    </source>
</evidence>